<organism evidence="15 16">
    <name type="scientific">Sparus aurata</name>
    <name type="common">Gilthead sea bream</name>
    <dbReference type="NCBI Taxonomy" id="8175"/>
    <lineage>
        <taxon>Eukaryota</taxon>
        <taxon>Metazoa</taxon>
        <taxon>Chordata</taxon>
        <taxon>Craniata</taxon>
        <taxon>Vertebrata</taxon>
        <taxon>Euteleostomi</taxon>
        <taxon>Actinopterygii</taxon>
        <taxon>Neopterygii</taxon>
        <taxon>Teleostei</taxon>
        <taxon>Neoteleostei</taxon>
        <taxon>Acanthomorphata</taxon>
        <taxon>Eupercaria</taxon>
        <taxon>Spariformes</taxon>
        <taxon>Sparidae</taxon>
        <taxon>Sparus</taxon>
    </lineage>
</organism>
<reference evidence="15" key="1">
    <citation type="submission" date="2021-04" db="EMBL/GenBank/DDBJ databases">
        <authorList>
            <consortium name="Wellcome Sanger Institute Data Sharing"/>
        </authorList>
    </citation>
    <scope>NUCLEOTIDE SEQUENCE [LARGE SCALE GENOMIC DNA]</scope>
</reference>
<feature type="region of interest" description="Disordered" evidence="12">
    <location>
        <begin position="83"/>
        <end position="105"/>
    </location>
</feature>
<evidence type="ECO:0000256" key="5">
    <source>
        <dbReference type="ARBA" id="ARBA00022989"/>
    </source>
</evidence>
<evidence type="ECO:0000256" key="11">
    <source>
        <dbReference type="ARBA" id="ARBA00070112"/>
    </source>
</evidence>
<dbReference type="InParanoid" id="A0A671YVJ0"/>
<dbReference type="InterPro" id="IPR053025">
    <property type="entry name" value="Mito_ATP_Synthase-Asso"/>
</dbReference>
<proteinExistence type="predicted"/>
<evidence type="ECO:0000256" key="7">
    <source>
        <dbReference type="ARBA" id="ARBA00023136"/>
    </source>
</evidence>
<reference evidence="15" key="2">
    <citation type="submission" date="2025-08" db="UniProtKB">
        <authorList>
            <consortium name="Ensembl"/>
        </authorList>
    </citation>
    <scope>IDENTIFICATION</scope>
</reference>
<evidence type="ECO:0000256" key="9">
    <source>
        <dbReference type="ARBA" id="ARBA00058822"/>
    </source>
</evidence>
<keyword evidence="8" id="KW-0143">Chaperone</keyword>
<evidence type="ECO:0000256" key="8">
    <source>
        <dbReference type="ARBA" id="ARBA00023186"/>
    </source>
</evidence>
<keyword evidence="6" id="KW-0496">Mitochondrion</keyword>
<evidence type="ECO:0000256" key="4">
    <source>
        <dbReference type="ARBA" id="ARBA00022946"/>
    </source>
</evidence>
<keyword evidence="5 13" id="KW-1133">Transmembrane helix</keyword>
<dbReference type="InterPro" id="IPR036869">
    <property type="entry name" value="J_dom_sf"/>
</dbReference>
<evidence type="ECO:0000256" key="1">
    <source>
        <dbReference type="ARBA" id="ARBA00004434"/>
    </source>
</evidence>
<dbReference type="InterPro" id="IPR001623">
    <property type="entry name" value="DnaJ_domain"/>
</dbReference>
<dbReference type="SMART" id="SM00271">
    <property type="entry name" value="DnaJ"/>
    <property type="match status" value="1"/>
</dbReference>
<gene>
    <name evidence="15" type="primary">DNAJC30</name>
</gene>
<evidence type="ECO:0000256" key="10">
    <source>
        <dbReference type="ARBA" id="ARBA00065070"/>
    </source>
</evidence>
<evidence type="ECO:0000256" key="6">
    <source>
        <dbReference type="ARBA" id="ARBA00023128"/>
    </source>
</evidence>
<evidence type="ECO:0000256" key="2">
    <source>
        <dbReference type="ARBA" id="ARBA00022692"/>
    </source>
</evidence>
<comment type="subcellular location">
    <subcellularLocation>
        <location evidence="1">Mitochondrion inner membrane</location>
        <topology evidence="1">Single-pass membrane protein</topology>
    </subcellularLocation>
</comment>
<evidence type="ECO:0000313" key="15">
    <source>
        <dbReference type="Ensembl" id="ENSSAUP00010065149.1"/>
    </source>
</evidence>
<dbReference type="PRINTS" id="PR00625">
    <property type="entry name" value="JDOMAIN"/>
</dbReference>
<keyword evidence="7 13" id="KW-0472">Membrane</keyword>
<feature type="transmembrane region" description="Helical" evidence="13">
    <location>
        <begin position="158"/>
        <end position="177"/>
    </location>
</feature>
<feature type="domain" description="J" evidence="14">
    <location>
        <begin position="8"/>
        <end position="73"/>
    </location>
</feature>
<comment type="function">
    <text evidence="9">Mitochondrial protein enriched in neurons that acts as a regulator of mitochondrial respiration. Associates with the ATP synthase complex and facilitates ATP synthesis. May be a chaperone protein involved in the turnover of the subunits of mitochondrial complex I N-module. It facilitates the degradation of N-module subunits damaged by oxidative stress, and contributes to complex I functional efficiency.</text>
</comment>
<dbReference type="Gene3D" id="1.10.287.110">
    <property type="entry name" value="DnaJ domain"/>
    <property type="match status" value="1"/>
</dbReference>
<protein>
    <recommendedName>
        <fullName evidence="11">DnaJ homolog subfamily C member 30, mitochondrial</fullName>
    </recommendedName>
</protein>
<reference evidence="15" key="3">
    <citation type="submission" date="2025-09" db="UniProtKB">
        <authorList>
            <consortium name="Ensembl"/>
        </authorList>
    </citation>
    <scope>IDENTIFICATION</scope>
</reference>
<keyword evidence="2 13" id="KW-0812">Transmembrane</keyword>
<accession>A0A671YVJ0</accession>
<dbReference type="GO" id="GO:0005743">
    <property type="term" value="C:mitochondrial inner membrane"/>
    <property type="evidence" value="ECO:0007669"/>
    <property type="project" value="UniProtKB-SubCell"/>
</dbReference>
<dbReference type="FunCoup" id="A0A671YVJ0">
    <property type="interactions" value="16"/>
</dbReference>
<dbReference type="PANTHER" id="PTHR44873:SF1">
    <property type="entry name" value="DNAJ HOMOLOG SUBFAMILY C MEMBER 30, MITOCHONDRIAL"/>
    <property type="match status" value="1"/>
</dbReference>
<keyword evidence="16" id="KW-1185">Reference proteome</keyword>
<name>A0A671YVJ0_SPAAU</name>
<keyword evidence="3" id="KW-0999">Mitochondrion inner membrane</keyword>
<dbReference type="OMA" id="DQFYKSH"/>
<sequence length="181" mass="20421">ISCLTKTGYYDILGVSPTATQAQVKTAYYKQSFIYHPDRNAGGDEATVRFSEISEAYTVLGNKVLRKKYDRGLLSQSDLVATAKPSGKDTAGSSGKQQGDRRRSVMGVDTRGGIYDFDKFFKAHYNEQLQREKDLRFRKEEMLKRKQETVADKKLDRVMDVGIVMMLVMAVALLFNLKRGS</sequence>
<evidence type="ECO:0000256" key="3">
    <source>
        <dbReference type="ARBA" id="ARBA00022792"/>
    </source>
</evidence>
<dbReference type="CDD" id="cd06257">
    <property type="entry name" value="DnaJ"/>
    <property type="match status" value="1"/>
</dbReference>
<dbReference type="PROSITE" id="PS50076">
    <property type="entry name" value="DNAJ_2"/>
    <property type="match status" value="1"/>
</dbReference>
<dbReference type="Proteomes" id="UP000472265">
    <property type="component" value="Chromosome 16"/>
</dbReference>
<dbReference type="PANTHER" id="PTHR44873">
    <property type="entry name" value="DNAJ HOMOLOG SUBFAMILY C MEMBER 30, MITOCHONDRIAL"/>
    <property type="match status" value="1"/>
</dbReference>
<evidence type="ECO:0000256" key="13">
    <source>
        <dbReference type="SAM" id="Phobius"/>
    </source>
</evidence>
<keyword evidence="4" id="KW-0809">Transit peptide</keyword>
<dbReference type="SUPFAM" id="SSF46565">
    <property type="entry name" value="Chaperone J-domain"/>
    <property type="match status" value="1"/>
</dbReference>
<comment type="subunit">
    <text evidence="10">Associates with the ATP synthase complex. Interacts with MT-ATP6; interaction is direct. Interacts with ATP5MC2; interaction is direct.</text>
</comment>
<dbReference type="GeneTree" id="ENSGT00510000048685"/>
<dbReference type="AlphaFoldDB" id="A0A671YVJ0"/>
<evidence type="ECO:0000313" key="16">
    <source>
        <dbReference type="Proteomes" id="UP000472265"/>
    </source>
</evidence>
<dbReference type="FunFam" id="1.10.287.110:FF:000060">
    <property type="entry name" value="DnaJ (Hsp40) homolog, subfamily C, member 30"/>
    <property type="match status" value="1"/>
</dbReference>
<evidence type="ECO:0000259" key="14">
    <source>
        <dbReference type="PROSITE" id="PS50076"/>
    </source>
</evidence>
<evidence type="ECO:0000256" key="12">
    <source>
        <dbReference type="SAM" id="MobiDB-lite"/>
    </source>
</evidence>
<dbReference type="Pfam" id="PF00226">
    <property type="entry name" value="DnaJ"/>
    <property type="match status" value="1"/>
</dbReference>
<dbReference type="Ensembl" id="ENSSAUT00010068233.1">
    <property type="protein sequence ID" value="ENSSAUP00010065149.1"/>
    <property type="gene ID" value="ENSSAUG00010026069.1"/>
</dbReference>